<name>A0A0B6XVK5_9EUPU</name>
<dbReference type="AlphaFoldDB" id="A0A0B6XVK5"/>
<protein>
    <submittedName>
        <fullName evidence="1">Uncharacterized protein</fullName>
    </submittedName>
</protein>
<evidence type="ECO:0000313" key="1">
    <source>
        <dbReference type="EMBL" id="CEK48092.1"/>
    </source>
</evidence>
<gene>
    <name evidence="1" type="primary">ORF3075</name>
</gene>
<sequence length="113" mass="11928">SAPHADTSRTDQIDKFVRASAGQGNLIRTTFPAGVRIKTEMCSDIIAEKSTDTVVSSSHLNNTLASSRHLSVASTGDNYSTDVSDIIKSTATASDSTFSVSVISTEDVPHPEN</sequence>
<organism evidence="1">
    <name type="scientific">Arion vulgaris</name>
    <dbReference type="NCBI Taxonomy" id="1028688"/>
    <lineage>
        <taxon>Eukaryota</taxon>
        <taxon>Metazoa</taxon>
        <taxon>Spiralia</taxon>
        <taxon>Lophotrochozoa</taxon>
        <taxon>Mollusca</taxon>
        <taxon>Gastropoda</taxon>
        <taxon>Heterobranchia</taxon>
        <taxon>Euthyneura</taxon>
        <taxon>Panpulmonata</taxon>
        <taxon>Eupulmonata</taxon>
        <taxon>Stylommatophora</taxon>
        <taxon>Helicina</taxon>
        <taxon>Arionoidea</taxon>
        <taxon>Arionidae</taxon>
        <taxon>Arion</taxon>
    </lineage>
</organism>
<feature type="non-terminal residue" evidence="1">
    <location>
        <position position="113"/>
    </location>
</feature>
<dbReference type="EMBL" id="HACG01001227">
    <property type="protein sequence ID" value="CEK48092.1"/>
    <property type="molecule type" value="Transcribed_RNA"/>
</dbReference>
<feature type="non-terminal residue" evidence="1">
    <location>
        <position position="1"/>
    </location>
</feature>
<reference evidence="1" key="1">
    <citation type="submission" date="2014-12" db="EMBL/GenBank/DDBJ databases">
        <title>Insight into the proteome of Arion vulgaris.</title>
        <authorList>
            <person name="Aradska J."/>
            <person name="Bulat T."/>
            <person name="Smidak R."/>
            <person name="Sarate P."/>
            <person name="Gangsoo J."/>
            <person name="Sialana F."/>
            <person name="Bilban M."/>
            <person name="Lubec G."/>
        </authorList>
    </citation>
    <scope>NUCLEOTIDE SEQUENCE</scope>
    <source>
        <tissue evidence="1">Skin</tissue>
    </source>
</reference>
<accession>A0A0B6XVK5</accession>
<proteinExistence type="predicted"/>